<dbReference type="PANTHER" id="PTHR46564:SF1">
    <property type="entry name" value="TRANSPOSASE"/>
    <property type="match status" value="1"/>
</dbReference>
<dbReference type="SUPFAM" id="SSF46689">
    <property type="entry name" value="Homeodomain-like"/>
    <property type="match status" value="1"/>
</dbReference>
<dbReference type="EMBL" id="ML769448">
    <property type="protein sequence ID" value="KAE9401202.1"/>
    <property type="molecule type" value="Genomic_DNA"/>
</dbReference>
<proteinExistence type="predicted"/>
<organism evidence="1 2">
    <name type="scientific">Gymnopus androsaceus JB14</name>
    <dbReference type="NCBI Taxonomy" id="1447944"/>
    <lineage>
        <taxon>Eukaryota</taxon>
        <taxon>Fungi</taxon>
        <taxon>Dikarya</taxon>
        <taxon>Basidiomycota</taxon>
        <taxon>Agaricomycotina</taxon>
        <taxon>Agaricomycetes</taxon>
        <taxon>Agaricomycetidae</taxon>
        <taxon>Agaricales</taxon>
        <taxon>Marasmiineae</taxon>
        <taxon>Omphalotaceae</taxon>
        <taxon>Gymnopus</taxon>
    </lineage>
</organism>
<dbReference type="GO" id="GO:0003676">
    <property type="term" value="F:nucleic acid binding"/>
    <property type="evidence" value="ECO:0007669"/>
    <property type="project" value="InterPro"/>
</dbReference>
<sequence>MVFRQISKDLKDRALWLRENDYIDDEIAALLGVSTRSIYRWQDNLETHGSVIPPSNILRGRPSAINTQIREDLIALSAESLEFFLDEIQDWIAITHETAISRLQLWQIIEDCSISYKRLRRAAAERDEALVSHWRQVSLLLVAALGLEGYAATRVVPGSLDGDEFFDFVIADVLPMMNPFPGDRSIIIMDNCQIHKSEALHEIVESFGMIYFLPCNLKAYLRKNWKDAQDADTDPEIYLLQAASTVTAEKANGWIRHAGYIVQ</sequence>
<dbReference type="PANTHER" id="PTHR46564">
    <property type="entry name" value="TRANSPOSASE"/>
    <property type="match status" value="1"/>
</dbReference>
<evidence type="ECO:0000313" key="1">
    <source>
        <dbReference type="EMBL" id="KAE9401202.1"/>
    </source>
</evidence>
<protein>
    <recommendedName>
        <fullName evidence="3">Tc1-like transposase DDE domain-containing protein</fullName>
    </recommendedName>
</protein>
<evidence type="ECO:0000313" key="2">
    <source>
        <dbReference type="Proteomes" id="UP000799118"/>
    </source>
</evidence>
<dbReference type="Gene3D" id="3.30.420.10">
    <property type="entry name" value="Ribonuclease H-like superfamily/Ribonuclease H"/>
    <property type="match status" value="1"/>
</dbReference>
<reference evidence="1" key="1">
    <citation type="journal article" date="2019" name="Environ. Microbiol.">
        <title>Fungal ecological strategies reflected in gene transcription - a case study of two litter decomposers.</title>
        <authorList>
            <person name="Barbi F."/>
            <person name="Kohler A."/>
            <person name="Barry K."/>
            <person name="Baskaran P."/>
            <person name="Daum C."/>
            <person name="Fauchery L."/>
            <person name="Ihrmark K."/>
            <person name="Kuo A."/>
            <person name="LaButti K."/>
            <person name="Lipzen A."/>
            <person name="Morin E."/>
            <person name="Grigoriev I.V."/>
            <person name="Henrissat B."/>
            <person name="Lindahl B."/>
            <person name="Martin F."/>
        </authorList>
    </citation>
    <scope>NUCLEOTIDE SEQUENCE</scope>
    <source>
        <strain evidence="1">JB14</strain>
    </source>
</reference>
<dbReference type="Pfam" id="PF13384">
    <property type="entry name" value="HTH_23"/>
    <property type="match status" value="1"/>
</dbReference>
<dbReference type="OrthoDB" id="3255572at2759"/>
<gene>
    <name evidence="1" type="ORF">BT96DRAFT_1093362</name>
</gene>
<dbReference type="Proteomes" id="UP000799118">
    <property type="component" value="Unassembled WGS sequence"/>
</dbReference>
<keyword evidence="2" id="KW-1185">Reference proteome</keyword>
<accession>A0A6A4HQ96</accession>
<dbReference type="InterPro" id="IPR009057">
    <property type="entry name" value="Homeodomain-like_sf"/>
</dbReference>
<evidence type="ECO:0008006" key="3">
    <source>
        <dbReference type="Google" id="ProtNLM"/>
    </source>
</evidence>
<dbReference type="InterPro" id="IPR036397">
    <property type="entry name" value="RNaseH_sf"/>
</dbReference>
<dbReference type="AlphaFoldDB" id="A0A6A4HQ96"/>
<name>A0A6A4HQ96_9AGAR</name>